<dbReference type="InterPro" id="IPR000182">
    <property type="entry name" value="GNAT_dom"/>
</dbReference>
<dbReference type="EMBL" id="JBEWZF010000003">
    <property type="protein sequence ID" value="MFL0298990.1"/>
    <property type="molecule type" value="Genomic_DNA"/>
</dbReference>
<keyword evidence="1" id="KW-0808">Transferase</keyword>
<keyword evidence="5" id="KW-1185">Reference proteome</keyword>
<sequence>MEIKSPQTDAEWKAYYALRFNVLREPWNQPLGSEVLADEDQAIHAIAVEDNEVLGVARMHESAEKQGQVRCVATATAAQGKGIGKAIMAYLEEQAKAKGWTEIVLEARENAVPFYEAIGYTIIAESYLLFGEIQHYRMKKALNLSE</sequence>
<dbReference type="PANTHER" id="PTHR43877">
    <property type="entry name" value="AMINOALKYLPHOSPHONATE N-ACETYLTRANSFERASE-RELATED-RELATED"/>
    <property type="match status" value="1"/>
</dbReference>
<evidence type="ECO:0000313" key="5">
    <source>
        <dbReference type="Proteomes" id="UP001623553"/>
    </source>
</evidence>
<comment type="caution">
    <text evidence="4">The sequence shown here is derived from an EMBL/GenBank/DDBJ whole genome shotgun (WGS) entry which is preliminary data.</text>
</comment>
<evidence type="ECO:0000256" key="1">
    <source>
        <dbReference type="ARBA" id="ARBA00022679"/>
    </source>
</evidence>
<dbReference type="InterPro" id="IPR050832">
    <property type="entry name" value="Bact_Acetyltransf"/>
</dbReference>
<protein>
    <submittedName>
        <fullName evidence="4">GNAT family N-acetyltransferase</fullName>
    </submittedName>
</protein>
<reference evidence="4 5" key="1">
    <citation type="submission" date="2024-07" db="EMBL/GenBank/DDBJ databases">
        <authorList>
            <person name="Pitt A."/>
            <person name="Hahn M.W."/>
        </authorList>
    </citation>
    <scope>NUCLEOTIDE SEQUENCE [LARGE SCALE GENOMIC DNA]</scope>
    <source>
        <strain evidence="4 5">2-BAHN-186B</strain>
    </source>
</reference>
<organism evidence="4 5">
    <name type="scientific">Aquirufa novilacunae</name>
    <dbReference type="NCBI Taxonomy" id="3139305"/>
    <lineage>
        <taxon>Bacteria</taxon>
        <taxon>Pseudomonadati</taxon>
        <taxon>Bacteroidota</taxon>
        <taxon>Cytophagia</taxon>
        <taxon>Cytophagales</taxon>
        <taxon>Flectobacillaceae</taxon>
        <taxon>Aquirufa</taxon>
    </lineage>
</organism>
<evidence type="ECO:0000259" key="3">
    <source>
        <dbReference type="PROSITE" id="PS51186"/>
    </source>
</evidence>
<evidence type="ECO:0000256" key="2">
    <source>
        <dbReference type="ARBA" id="ARBA00023315"/>
    </source>
</evidence>
<dbReference type="InterPro" id="IPR016181">
    <property type="entry name" value="Acyl_CoA_acyltransferase"/>
</dbReference>
<dbReference type="Pfam" id="PF13673">
    <property type="entry name" value="Acetyltransf_10"/>
    <property type="match status" value="1"/>
</dbReference>
<feature type="domain" description="N-acetyltransferase" evidence="3">
    <location>
        <begin position="1"/>
        <end position="143"/>
    </location>
</feature>
<accession>A0ABW8U1Y6</accession>
<dbReference type="CDD" id="cd04301">
    <property type="entry name" value="NAT_SF"/>
    <property type="match status" value="1"/>
</dbReference>
<dbReference type="PROSITE" id="PS51186">
    <property type="entry name" value="GNAT"/>
    <property type="match status" value="1"/>
</dbReference>
<dbReference type="Proteomes" id="UP001623553">
    <property type="component" value="Unassembled WGS sequence"/>
</dbReference>
<proteinExistence type="predicted"/>
<gene>
    <name evidence="4" type="ORF">AAE961_08935</name>
</gene>
<dbReference type="SUPFAM" id="SSF55729">
    <property type="entry name" value="Acyl-CoA N-acyltransferases (Nat)"/>
    <property type="match status" value="1"/>
</dbReference>
<name>A0ABW8U1Y6_9BACT</name>
<keyword evidence="2" id="KW-0012">Acyltransferase</keyword>
<dbReference type="Gene3D" id="3.40.630.30">
    <property type="match status" value="1"/>
</dbReference>
<dbReference type="RefSeq" id="WP_406800743.1">
    <property type="nucleotide sequence ID" value="NZ_JBEWZF010000003.1"/>
</dbReference>
<evidence type="ECO:0000313" key="4">
    <source>
        <dbReference type="EMBL" id="MFL0298990.1"/>
    </source>
</evidence>